<dbReference type="EMBL" id="CM042050">
    <property type="protein sequence ID" value="KAI3735534.1"/>
    <property type="molecule type" value="Genomic_DNA"/>
</dbReference>
<evidence type="ECO:0000313" key="1">
    <source>
        <dbReference type="EMBL" id="KAI3735534.1"/>
    </source>
</evidence>
<name>A0ACB9CMM4_ARCLA</name>
<reference evidence="1 2" key="2">
    <citation type="journal article" date="2022" name="Mol. Ecol. Resour.">
        <title>The genomes of chicory, endive, great burdock and yacon provide insights into Asteraceae paleo-polyploidization history and plant inulin production.</title>
        <authorList>
            <person name="Fan W."/>
            <person name="Wang S."/>
            <person name="Wang H."/>
            <person name="Wang A."/>
            <person name="Jiang F."/>
            <person name="Liu H."/>
            <person name="Zhao H."/>
            <person name="Xu D."/>
            <person name="Zhang Y."/>
        </authorList>
    </citation>
    <scope>NUCLEOTIDE SEQUENCE [LARGE SCALE GENOMIC DNA]</scope>
    <source>
        <strain evidence="2">cv. Niubang</strain>
    </source>
</reference>
<accession>A0ACB9CMM4</accession>
<gene>
    <name evidence="1" type="ORF">L6452_15035</name>
</gene>
<dbReference type="Proteomes" id="UP001055879">
    <property type="component" value="Linkage Group LG04"/>
</dbReference>
<reference evidence="2" key="1">
    <citation type="journal article" date="2022" name="Mol. Ecol. Resour.">
        <title>The genomes of chicory, endive, great burdock and yacon provide insights into Asteraceae palaeo-polyploidization history and plant inulin production.</title>
        <authorList>
            <person name="Fan W."/>
            <person name="Wang S."/>
            <person name="Wang H."/>
            <person name="Wang A."/>
            <person name="Jiang F."/>
            <person name="Liu H."/>
            <person name="Zhao H."/>
            <person name="Xu D."/>
            <person name="Zhang Y."/>
        </authorList>
    </citation>
    <scope>NUCLEOTIDE SEQUENCE [LARGE SCALE GENOMIC DNA]</scope>
    <source>
        <strain evidence="2">cv. Niubang</strain>
    </source>
</reference>
<proteinExistence type="predicted"/>
<evidence type="ECO:0000313" key="2">
    <source>
        <dbReference type="Proteomes" id="UP001055879"/>
    </source>
</evidence>
<keyword evidence="2" id="KW-1185">Reference proteome</keyword>
<sequence>MGIDNNALTLRPTSAAPSNHNILLGFTRLHTTTLHFDSVVNIEACLDLLHSQDSVILGIQVIRKGDGIMLTQALTTENHNSGVHM</sequence>
<protein>
    <submittedName>
        <fullName evidence="1">Uncharacterized protein</fullName>
    </submittedName>
</protein>
<organism evidence="1 2">
    <name type="scientific">Arctium lappa</name>
    <name type="common">Greater burdock</name>
    <name type="synonym">Lappa major</name>
    <dbReference type="NCBI Taxonomy" id="4217"/>
    <lineage>
        <taxon>Eukaryota</taxon>
        <taxon>Viridiplantae</taxon>
        <taxon>Streptophyta</taxon>
        <taxon>Embryophyta</taxon>
        <taxon>Tracheophyta</taxon>
        <taxon>Spermatophyta</taxon>
        <taxon>Magnoliopsida</taxon>
        <taxon>eudicotyledons</taxon>
        <taxon>Gunneridae</taxon>
        <taxon>Pentapetalae</taxon>
        <taxon>asterids</taxon>
        <taxon>campanulids</taxon>
        <taxon>Asterales</taxon>
        <taxon>Asteraceae</taxon>
        <taxon>Carduoideae</taxon>
        <taxon>Cardueae</taxon>
        <taxon>Arctiinae</taxon>
        <taxon>Arctium</taxon>
    </lineage>
</organism>
<comment type="caution">
    <text evidence="1">The sequence shown here is derived from an EMBL/GenBank/DDBJ whole genome shotgun (WGS) entry which is preliminary data.</text>
</comment>